<protein>
    <submittedName>
        <fullName evidence="1">Uncharacterized protein</fullName>
    </submittedName>
</protein>
<name>A0A0H5R8N9_9EUKA</name>
<sequence length="193" mass="22324">MSRVVRDARRQVQDGIRAARKTYHNEWLQADALRKQKNQAVIALQAQQRAVRIRRRTEEHQRWRTQFEASELVRKQLKAQKALQVSKVVAAKREVQRAAQVTSVISPLKASLDKLIDSTNLSRKISPQLPLHRVKLRGLPDVDIVHQDELLLKYLCDPQDPHLSNFQREYCTSDSNIFTQFSAEFMKGNMASV</sequence>
<dbReference type="EMBL" id="HACM01009640">
    <property type="protein sequence ID" value="CRZ10082.1"/>
    <property type="molecule type" value="Transcribed_RNA"/>
</dbReference>
<proteinExistence type="predicted"/>
<organism evidence="1">
    <name type="scientific">Spongospora subterranea</name>
    <dbReference type="NCBI Taxonomy" id="70186"/>
    <lineage>
        <taxon>Eukaryota</taxon>
        <taxon>Sar</taxon>
        <taxon>Rhizaria</taxon>
        <taxon>Endomyxa</taxon>
        <taxon>Phytomyxea</taxon>
        <taxon>Plasmodiophorida</taxon>
        <taxon>Plasmodiophoridae</taxon>
        <taxon>Spongospora</taxon>
    </lineage>
</organism>
<reference evidence="1" key="1">
    <citation type="submission" date="2015-04" db="EMBL/GenBank/DDBJ databases">
        <title>The genome sequence of the plant pathogenic Rhizarian Plasmodiophora brassicae reveals insights in its biotrophic life cycle and the origin of chitin synthesis.</title>
        <authorList>
            <person name="Schwelm A."/>
            <person name="Fogelqvist J."/>
            <person name="Knaust A."/>
            <person name="Julke S."/>
            <person name="Lilja T."/>
            <person name="Dhandapani V."/>
            <person name="Bonilla-Rosso G."/>
            <person name="Karlsson M."/>
            <person name="Shevchenko A."/>
            <person name="Choi S.R."/>
            <person name="Kim H.G."/>
            <person name="Park J.Y."/>
            <person name="Lim Y.P."/>
            <person name="Ludwig-Muller J."/>
            <person name="Dixelius C."/>
        </authorList>
    </citation>
    <scope>NUCLEOTIDE SEQUENCE</scope>
    <source>
        <tissue evidence="1">Potato root galls</tissue>
    </source>
</reference>
<evidence type="ECO:0000313" key="1">
    <source>
        <dbReference type="EMBL" id="CRZ10082.1"/>
    </source>
</evidence>
<dbReference type="AlphaFoldDB" id="A0A0H5R8N9"/>
<accession>A0A0H5R8N9</accession>